<dbReference type="InterPro" id="IPR021527">
    <property type="entry name" value="DUF2795"/>
</dbReference>
<protein>
    <recommendedName>
        <fullName evidence="3">DUF2795 domain-containing protein</fullName>
    </recommendedName>
</protein>
<organism evidence="1 2">
    <name type="scientific">Actinomadura coerulea</name>
    <dbReference type="NCBI Taxonomy" id="46159"/>
    <lineage>
        <taxon>Bacteria</taxon>
        <taxon>Bacillati</taxon>
        <taxon>Actinomycetota</taxon>
        <taxon>Actinomycetes</taxon>
        <taxon>Streptosporangiales</taxon>
        <taxon>Thermomonosporaceae</taxon>
        <taxon>Actinomadura</taxon>
    </lineage>
</organism>
<dbReference type="AlphaFoldDB" id="A0A7X0FZ60"/>
<accession>A0A7X0FZ60</accession>
<evidence type="ECO:0000313" key="1">
    <source>
        <dbReference type="EMBL" id="MBB6396209.1"/>
    </source>
</evidence>
<gene>
    <name evidence="1" type="ORF">BKA00_003123</name>
</gene>
<name>A0A7X0FZ60_9ACTN</name>
<reference evidence="1 2" key="1">
    <citation type="submission" date="2020-08" db="EMBL/GenBank/DDBJ databases">
        <title>Sequencing the genomes of 1000 actinobacteria strains.</title>
        <authorList>
            <person name="Klenk H.-P."/>
        </authorList>
    </citation>
    <scope>NUCLEOTIDE SEQUENCE [LARGE SCALE GENOMIC DNA]</scope>
    <source>
        <strain evidence="1 2">DSM 43675</strain>
    </source>
</reference>
<evidence type="ECO:0008006" key="3">
    <source>
        <dbReference type="Google" id="ProtNLM"/>
    </source>
</evidence>
<dbReference type="Pfam" id="PF11387">
    <property type="entry name" value="DUF2795"/>
    <property type="match status" value="1"/>
</dbReference>
<dbReference type="Proteomes" id="UP000546324">
    <property type="component" value="Unassembled WGS sequence"/>
</dbReference>
<dbReference type="EMBL" id="JACHMQ010000001">
    <property type="protein sequence ID" value="MBB6396209.1"/>
    <property type="molecule type" value="Genomic_DNA"/>
</dbReference>
<comment type="caution">
    <text evidence="1">The sequence shown here is derived from an EMBL/GenBank/DDBJ whole genome shotgun (WGS) entry which is preliminary data.</text>
</comment>
<keyword evidence="2" id="KW-1185">Reference proteome</keyword>
<evidence type="ECO:0000313" key="2">
    <source>
        <dbReference type="Proteomes" id="UP000546324"/>
    </source>
</evidence>
<dbReference type="RefSeq" id="WP_185025739.1">
    <property type="nucleotide sequence ID" value="NZ_JACHMQ010000001.1"/>
</dbReference>
<proteinExistence type="predicted"/>
<sequence length="65" mass="7079">MADNPSFIEVQKCLAGMDYPASRDQLVDHAAEHGADEPMLQALRAMPDREYDGPSGVSKEITKSS</sequence>